<evidence type="ECO:0000256" key="1">
    <source>
        <dbReference type="SAM" id="MobiDB-lite"/>
    </source>
</evidence>
<keyword evidence="2" id="KW-0472">Membrane</keyword>
<keyword evidence="5" id="KW-1185">Reference proteome</keyword>
<feature type="transmembrane region" description="Helical" evidence="2">
    <location>
        <begin position="208"/>
        <end position="225"/>
    </location>
</feature>
<dbReference type="PANTHER" id="PTHR35395:SF1">
    <property type="entry name" value="DUF6536 DOMAIN-CONTAINING PROTEIN"/>
    <property type="match status" value="1"/>
</dbReference>
<accession>A0A428RCL6</accession>
<dbReference type="Pfam" id="PF20163">
    <property type="entry name" value="DUF6536"/>
    <property type="match status" value="1"/>
</dbReference>
<comment type="caution">
    <text evidence="4">The sequence shown here is derived from an EMBL/GenBank/DDBJ whole genome shotgun (WGS) entry which is preliminary data.</text>
</comment>
<dbReference type="InterPro" id="IPR046623">
    <property type="entry name" value="DUF6536"/>
</dbReference>
<dbReference type="PANTHER" id="PTHR35395">
    <property type="entry name" value="DUF6536 DOMAIN-CONTAINING PROTEIN"/>
    <property type="match status" value="1"/>
</dbReference>
<organism evidence="4 5">
    <name type="scientific">Fusarium floridanum</name>
    <dbReference type="NCBI Taxonomy" id="1325733"/>
    <lineage>
        <taxon>Eukaryota</taxon>
        <taxon>Fungi</taxon>
        <taxon>Dikarya</taxon>
        <taxon>Ascomycota</taxon>
        <taxon>Pezizomycotina</taxon>
        <taxon>Sordariomycetes</taxon>
        <taxon>Hypocreomycetidae</taxon>
        <taxon>Hypocreales</taxon>
        <taxon>Nectriaceae</taxon>
        <taxon>Fusarium</taxon>
        <taxon>Fusarium solani species complex</taxon>
    </lineage>
</organism>
<dbReference type="AlphaFoldDB" id="A0A428RCL6"/>
<reference evidence="4 5" key="1">
    <citation type="submission" date="2017-06" db="EMBL/GenBank/DDBJ databases">
        <title>Comparative genomic analysis of Ambrosia Fusariam Clade fungi.</title>
        <authorList>
            <person name="Stajich J.E."/>
            <person name="Carrillo J."/>
            <person name="Kijimoto T."/>
            <person name="Eskalen A."/>
            <person name="O'Donnell K."/>
            <person name="Kasson M."/>
        </authorList>
    </citation>
    <scope>NUCLEOTIDE SEQUENCE [LARGE SCALE GENOMIC DNA]</scope>
    <source>
        <strain evidence="4 5">NRRL62606</strain>
    </source>
</reference>
<evidence type="ECO:0000313" key="4">
    <source>
        <dbReference type="EMBL" id="RSL75253.1"/>
    </source>
</evidence>
<feature type="transmembrane region" description="Helical" evidence="2">
    <location>
        <begin position="84"/>
        <end position="110"/>
    </location>
</feature>
<sequence length="563" mass="64104">MEQPTKQPTRATVGGSKQAKEAFEPCIELLFRIDEFPFAHEAGIFLPETNELFITSNQFKNHAGEKIVQISKISLGDTGWKRTAIYLTALVASLTVFLTVVLLVSVFALYREPESSFNDADTDRRQVDSLGQSRVFRGRCDTASKANLWIHLVINIIGTCILASSNFFMQSLMAPTRREVDKAHAAGQWVEIGVQSPRNCRFVSWRKTIFWFLFGLTSIPFHLIFNGCVLESKASNGFNLVVAAESFLHGAWDGLLPIEDWGDNFYHNKTLIKINESLSARDVNNNWEKIDVQDCIRRYNNTKSALTKYRHVVMVISNPNEDISRGWSRSQVLKHPNSTIFDVPNNATKQEVEAINPLWSVNSYHRDGTGNDGRQPIEQPLLNPRPNVLDGKTGTYRFNENVYRPAYQTIQVRYCLSEKYEAPCWLSIANSLLLSVCIIQGSRFGHDPQNDDVIGLGLDLLPLVGMTMVANLPQLILSICYMAYDSLFTRMLAEFEWSKYSVGFRPLRVTDPKGQQRSTYRLQLPYRWSVPLLTVSTLLHWVYSNCIYVSNYDGKNPRVFEIR</sequence>
<gene>
    <name evidence="4" type="ORF">CEP51_011032</name>
</gene>
<evidence type="ECO:0000256" key="2">
    <source>
        <dbReference type="SAM" id="Phobius"/>
    </source>
</evidence>
<feature type="region of interest" description="Disordered" evidence="1">
    <location>
        <begin position="365"/>
        <end position="384"/>
    </location>
</feature>
<evidence type="ECO:0000313" key="5">
    <source>
        <dbReference type="Proteomes" id="UP000287972"/>
    </source>
</evidence>
<protein>
    <recommendedName>
        <fullName evidence="3">DUF6536 domain-containing protein</fullName>
    </recommendedName>
</protein>
<dbReference type="EMBL" id="NKCL01000360">
    <property type="protein sequence ID" value="RSL75253.1"/>
    <property type="molecule type" value="Genomic_DNA"/>
</dbReference>
<evidence type="ECO:0000259" key="3">
    <source>
        <dbReference type="Pfam" id="PF20163"/>
    </source>
</evidence>
<name>A0A428RCL6_9HYPO</name>
<feature type="transmembrane region" description="Helical" evidence="2">
    <location>
        <begin position="148"/>
        <end position="169"/>
    </location>
</feature>
<keyword evidence="2" id="KW-1133">Transmembrane helix</keyword>
<dbReference type="Proteomes" id="UP000287972">
    <property type="component" value="Unassembled WGS sequence"/>
</dbReference>
<feature type="domain" description="DUF6536" evidence="3">
    <location>
        <begin position="81"/>
        <end position="248"/>
    </location>
</feature>
<keyword evidence="2" id="KW-0812">Transmembrane</keyword>
<proteinExistence type="predicted"/>